<evidence type="ECO:0000313" key="16">
    <source>
        <dbReference type="Proteomes" id="UP000265520"/>
    </source>
</evidence>
<accession>A0A392M2Z3</accession>
<proteinExistence type="inferred from homology"/>
<evidence type="ECO:0000256" key="4">
    <source>
        <dbReference type="ARBA" id="ARBA00022692"/>
    </source>
</evidence>
<comment type="similarity">
    <text evidence="13">Belongs to the protein kinase superfamily.</text>
</comment>
<evidence type="ECO:0000256" key="8">
    <source>
        <dbReference type="ARBA" id="ARBA00022840"/>
    </source>
</evidence>
<dbReference type="CDD" id="cd14066">
    <property type="entry name" value="STKc_IRAK"/>
    <property type="match status" value="1"/>
</dbReference>
<dbReference type="PROSITE" id="PS00108">
    <property type="entry name" value="PROTEIN_KINASE_ST"/>
    <property type="match status" value="1"/>
</dbReference>
<dbReference type="PANTHER" id="PTHR27003">
    <property type="entry name" value="OS07G0166700 PROTEIN"/>
    <property type="match status" value="1"/>
</dbReference>
<comment type="subcellular location">
    <subcellularLocation>
        <location evidence="1">Membrane</location>
        <topology evidence="1">Single-pass type I membrane protein</topology>
    </subcellularLocation>
</comment>
<dbReference type="InterPro" id="IPR045272">
    <property type="entry name" value="ANXUR1/2-like"/>
</dbReference>
<keyword evidence="11" id="KW-0325">Glycoprotein</keyword>
<dbReference type="GO" id="GO:0005524">
    <property type="term" value="F:ATP binding"/>
    <property type="evidence" value="ECO:0007669"/>
    <property type="project" value="UniProtKB-UniRule"/>
</dbReference>
<dbReference type="InterPro" id="IPR008271">
    <property type="entry name" value="Ser/Thr_kinase_AS"/>
</dbReference>
<evidence type="ECO:0000313" key="15">
    <source>
        <dbReference type="EMBL" id="MCH81589.1"/>
    </source>
</evidence>
<dbReference type="FunFam" id="1.10.510.10:FF:000252">
    <property type="entry name" value="Receptor-like protein kinase FERONIA"/>
    <property type="match status" value="1"/>
</dbReference>
<keyword evidence="10" id="KW-0472">Membrane</keyword>
<dbReference type="InterPro" id="IPR000719">
    <property type="entry name" value="Prot_kinase_dom"/>
</dbReference>
<dbReference type="PROSITE" id="PS50011">
    <property type="entry name" value="PROTEIN_KINASE_DOM"/>
    <property type="match status" value="1"/>
</dbReference>
<gene>
    <name evidence="15" type="ORF">A2U01_0002379</name>
</gene>
<dbReference type="GO" id="GO:0005886">
    <property type="term" value="C:plasma membrane"/>
    <property type="evidence" value="ECO:0007669"/>
    <property type="project" value="TreeGrafter"/>
</dbReference>
<dbReference type="EMBL" id="LXQA010002489">
    <property type="protein sequence ID" value="MCH81589.1"/>
    <property type="molecule type" value="Genomic_DNA"/>
</dbReference>
<keyword evidence="8 12" id="KW-0067">ATP-binding</keyword>
<dbReference type="PANTHER" id="PTHR27003:SF398">
    <property type="entry name" value="PROTEIN KINASE DOMAIN-CONTAINING PROTEIN"/>
    <property type="match status" value="1"/>
</dbReference>
<sequence length="414" mass="46151">MNGKKTKTTKETHSSKIPTTTIGISRGRLTYGKTTQGSPLPNINLGLKISLLDLQIATENFNAKRIIGIGGFGNVYKGILKNGMSVAVKRNVSGSGQGFLEFQTEIMVLSKIRHIHLVSLIGYCDEKNEMILVYEYMEKGTLRENLYGTNLPCLTWKQRLEICIGATRGLHYLHKGVSGGIIHRDVKSTNILLDENLVAKVADFGLSRTGPLDQDSYVSTCVKGTFGYLDPDYFRSQQLTEKSDVYSFGVVLLEVLCARPAIELSCPSEQVNLAEWGLLCKNNGKLEEIVDPFIKEQINQNSLRIFGEIVEKCLQDDGCDRPTMVDVLWDLEYVLQLHRELHEDSSRSAFVSLQLPNVQRLLSLSTLIEVDGMSIDKVDESKSTTLMTLDRISCEANQGTTINSQVSPLQELFF</sequence>
<evidence type="ECO:0000256" key="2">
    <source>
        <dbReference type="ARBA" id="ARBA00022527"/>
    </source>
</evidence>
<dbReference type="Pfam" id="PF07714">
    <property type="entry name" value="PK_Tyr_Ser-Thr"/>
    <property type="match status" value="1"/>
</dbReference>
<dbReference type="AlphaFoldDB" id="A0A392M2Z3"/>
<dbReference type="Proteomes" id="UP000265520">
    <property type="component" value="Unassembled WGS sequence"/>
</dbReference>
<evidence type="ECO:0000256" key="11">
    <source>
        <dbReference type="ARBA" id="ARBA00023180"/>
    </source>
</evidence>
<keyword evidence="3" id="KW-0808">Transferase</keyword>
<dbReference type="PROSITE" id="PS00107">
    <property type="entry name" value="PROTEIN_KINASE_ATP"/>
    <property type="match status" value="1"/>
</dbReference>
<evidence type="ECO:0000256" key="3">
    <source>
        <dbReference type="ARBA" id="ARBA00022679"/>
    </source>
</evidence>
<evidence type="ECO:0000256" key="5">
    <source>
        <dbReference type="ARBA" id="ARBA00022729"/>
    </source>
</evidence>
<dbReference type="InterPro" id="IPR011009">
    <property type="entry name" value="Kinase-like_dom_sf"/>
</dbReference>
<reference evidence="15 16" key="1">
    <citation type="journal article" date="2018" name="Front. Plant Sci.">
        <title>Red Clover (Trifolium pratense) and Zigzag Clover (T. medium) - A Picture of Genomic Similarities and Differences.</title>
        <authorList>
            <person name="Dluhosova J."/>
            <person name="Istvanek J."/>
            <person name="Nedelnik J."/>
            <person name="Repkova J."/>
        </authorList>
    </citation>
    <scope>NUCLEOTIDE SEQUENCE [LARGE SCALE GENOMIC DNA]</scope>
    <source>
        <strain evidence="16">cv. 10/8</strain>
        <tissue evidence="15">Leaf</tissue>
    </source>
</reference>
<dbReference type="GO" id="GO:0004714">
    <property type="term" value="F:transmembrane receptor protein tyrosine kinase activity"/>
    <property type="evidence" value="ECO:0007669"/>
    <property type="project" value="InterPro"/>
</dbReference>
<evidence type="ECO:0000256" key="10">
    <source>
        <dbReference type="ARBA" id="ARBA00023136"/>
    </source>
</evidence>
<comment type="caution">
    <text evidence="15">The sequence shown here is derived from an EMBL/GenBank/DDBJ whole genome shotgun (WGS) entry which is preliminary data.</text>
</comment>
<dbReference type="InterPro" id="IPR001245">
    <property type="entry name" value="Ser-Thr/Tyr_kinase_cat_dom"/>
</dbReference>
<keyword evidence="4" id="KW-0812">Transmembrane</keyword>
<evidence type="ECO:0000256" key="1">
    <source>
        <dbReference type="ARBA" id="ARBA00004479"/>
    </source>
</evidence>
<keyword evidence="6 12" id="KW-0547">Nucleotide-binding</keyword>
<keyword evidence="9" id="KW-1133">Transmembrane helix</keyword>
<dbReference type="SUPFAM" id="SSF56112">
    <property type="entry name" value="Protein kinase-like (PK-like)"/>
    <property type="match status" value="1"/>
</dbReference>
<name>A0A392M2Z3_9FABA</name>
<evidence type="ECO:0000256" key="7">
    <source>
        <dbReference type="ARBA" id="ARBA00022777"/>
    </source>
</evidence>
<feature type="binding site" evidence="12">
    <location>
        <position position="89"/>
    </location>
    <ligand>
        <name>ATP</name>
        <dbReference type="ChEBI" id="CHEBI:30616"/>
    </ligand>
</feature>
<evidence type="ECO:0000256" key="6">
    <source>
        <dbReference type="ARBA" id="ARBA00022741"/>
    </source>
</evidence>
<keyword evidence="7 15" id="KW-0418">Kinase</keyword>
<evidence type="ECO:0000256" key="9">
    <source>
        <dbReference type="ARBA" id="ARBA00022989"/>
    </source>
</evidence>
<keyword evidence="2 13" id="KW-0723">Serine/threonine-protein kinase</keyword>
<dbReference type="InterPro" id="IPR017441">
    <property type="entry name" value="Protein_kinase_ATP_BS"/>
</dbReference>
<protein>
    <submittedName>
        <fullName evidence="15">Putative receptor-like protein kinase</fullName>
    </submittedName>
</protein>
<dbReference type="SMART" id="SM00220">
    <property type="entry name" value="S_TKc"/>
    <property type="match status" value="1"/>
</dbReference>
<dbReference type="GO" id="GO:0009506">
    <property type="term" value="C:plasmodesma"/>
    <property type="evidence" value="ECO:0007669"/>
    <property type="project" value="TreeGrafter"/>
</dbReference>
<keyword evidence="16" id="KW-1185">Reference proteome</keyword>
<dbReference type="GO" id="GO:0004674">
    <property type="term" value="F:protein serine/threonine kinase activity"/>
    <property type="evidence" value="ECO:0007669"/>
    <property type="project" value="UniProtKB-KW"/>
</dbReference>
<organism evidence="15 16">
    <name type="scientific">Trifolium medium</name>
    <dbReference type="NCBI Taxonomy" id="97028"/>
    <lineage>
        <taxon>Eukaryota</taxon>
        <taxon>Viridiplantae</taxon>
        <taxon>Streptophyta</taxon>
        <taxon>Embryophyta</taxon>
        <taxon>Tracheophyta</taxon>
        <taxon>Spermatophyta</taxon>
        <taxon>Magnoliopsida</taxon>
        <taxon>eudicotyledons</taxon>
        <taxon>Gunneridae</taxon>
        <taxon>Pentapetalae</taxon>
        <taxon>rosids</taxon>
        <taxon>fabids</taxon>
        <taxon>Fabales</taxon>
        <taxon>Fabaceae</taxon>
        <taxon>Papilionoideae</taxon>
        <taxon>50 kb inversion clade</taxon>
        <taxon>NPAAA clade</taxon>
        <taxon>Hologalegina</taxon>
        <taxon>IRL clade</taxon>
        <taxon>Trifolieae</taxon>
        <taxon>Trifolium</taxon>
    </lineage>
</organism>
<dbReference type="Gene3D" id="3.30.200.20">
    <property type="entry name" value="Phosphorylase Kinase, domain 1"/>
    <property type="match status" value="1"/>
</dbReference>
<dbReference type="FunFam" id="3.30.200.20:FF:000039">
    <property type="entry name" value="receptor-like protein kinase FERONIA"/>
    <property type="match status" value="1"/>
</dbReference>
<feature type="domain" description="Protein kinase" evidence="14">
    <location>
        <begin position="61"/>
        <end position="334"/>
    </location>
</feature>
<keyword evidence="5" id="KW-0732">Signal</keyword>
<keyword evidence="15" id="KW-0675">Receptor</keyword>
<dbReference type="Gene3D" id="1.10.510.10">
    <property type="entry name" value="Transferase(Phosphotransferase) domain 1"/>
    <property type="match status" value="1"/>
</dbReference>
<evidence type="ECO:0000259" key="14">
    <source>
        <dbReference type="PROSITE" id="PS50011"/>
    </source>
</evidence>
<evidence type="ECO:0000256" key="13">
    <source>
        <dbReference type="RuleBase" id="RU000304"/>
    </source>
</evidence>
<evidence type="ECO:0000256" key="12">
    <source>
        <dbReference type="PROSITE-ProRule" id="PRU10141"/>
    </source>
</evidence>